<name>A0A6M6JUR1_9PSEU</name>
<dbReference type="Proteomes" id="UP000505377">
    <property type="component" value="Chromosome"/>
</dbReference>
<dbReference type="AlphaFoldDB" id="A0A6M6JUR1"/>
<evidence type="ECO:0000313" key="1">
    <source>
        <dbReference type="EMBL" id="QJY50259.1"/>
    </source>
</evidence>
<proteinExistence type="predicted"/>
<dbReference type="Pfam" id="PF21973">
    <property type="entry name" value="DUF6925"/>
    <property type="match status" value="1"/>
</dbReference>
<dbReference type="KEGG" id="pbro:HOP40_34635"/>
<gene>
    <name evidence="1" type="ORF">HOP40_34635</name>
</gene>
<dbReference type="InterPro" id="IPR053838">
    <property type="entry name" value="DUF6925"/>
</dbReference>
<keyword evidence="2" id="KW-1185">Reference proteome</keyword>
<reference evidence="1 2" key="1">
    <citation type="submission" date="2020-05" db="EMBL/GenBank/DDBJ databases">
        <authorList>
            <person name="Mo P."/>
        </authorList>
    </citation>
    <scope>NUCLEOTIDE SEQUENCE [LARGE SCALE GENOMIC DNA]</scope>
    <source>
        <strain evidence="1 2">Gen01</strain>
    </source>
</reference>
<evidence type="ECO:0000313" key="2">
    <source>
        <dbReference type="Proteomes" id="UP000505377"/>
    </source>
</evidence>
<dbReference type="EMBL" id="CP053564">
    <property type="protein sequence ID" value="QJY50259.1"/>
    <property type="molecule type" value="Genomic_DNA"/>
</dbReference>
<sequence>MDRSTDPALGPVRVLVEEHLALETSSWSAGAPGALARLARLPGEAAQRGPNSVVTPRGGLRIVLPDDAVAIAYETPSARDPLRWHHAVAFCVPEETARREARRVVTELGPDDGALRPADLSGVLFDLGLGAPAADVLVRTADPDALAVLRGAVGRDAVTGGLLGQLTGVAPDVLVVTAAGRMEITAPGGGTGLRLRPSQVRQERGPATHVPVPDGWVPVLRLHPAHPAAEPDGAPLPFDAERDAAFRRLLDEHGDPVLGVVVADVVDAVREMRGPETIDLPGDPASRAAVAVTLRRLAFTDGTSGTLAAWRGHYGPTVELADPDE</sequence>
<organism evidence="1 2">
    <name type="scientific">Pseudonocardia broussonetiae</name>
    <dbReference type="NCBI Taxonomy" id="2736640"/>
    <lineage>
        <taxon>Bacteria</taxon>
        <taxon>Bacillati</taxon>
        <taxon>Actinomycetota</taxon>
        <taxon>Actinomycetes</taxon>
        <taxon>Pseudonocardiales</taxon>
        <taxon>Pseudonocardiaceae</taxon>
        <taxon>Pseudonocardia</taxon>
    </lineage>
</organism>
<protein>
    <submittedName>
        <fullName evidence="1">Uncharacterized protein</fullName>
    </submittedName>
</protein>
<dbReference type="RefSeq" id="WP_172167558.1">
    <property type="nucleotide sequence ID" value="NZ_CP053564.1"/>
</dbReference>
<accession>A0A6M6JUR1</accession>